<dbReference type="Proteomes" id="UP001433508">
    <property type="component" value="Unassembled WGS sequence"/>
</dbReference>
<reference evidence="2" key="1">
    <citation type="journal article" date="2024" name="Front. Bioeng. Biotechnol.">
        <title>Genome-scale model development and genomic sequencing of the oleaginous clade Lipomyces.</title>
        <authorList>
            <person name="Czajka J.J."/>
            <person name="Han Y."/>
            <person name="Kim J."/>
            <person name="Mondo S.J."/>
            <person name="Hofstad B.A."/>
            <person name="Robles A."/>
            <person name="Haridas S."/>
            <person name="Riley R."/>
            <person name="LaButti K."/>
            <person name="Pangilinan J."/>
            <person name="Andreopoulos W."/>
            <person name="Lipzen A."/>
            <person name="Yan J."/>
            <person name="Wang M."/>
            <person name="Ng V."/>
            <person name="Grigoriev I.V."/>
            <person name="Spatafora J.W."/>
            <person name="Magnuson J.K."/>
            <person name="Baker S.E."/>
            <person name="Pomraning K.R."/>
        </authorList>
    </citation>
    <scope>NUCLEOTIDE SEQUENCE [LARGE SCALE GENOMIC DNA]</scope>
    <source>
        <strain evidence="2">CBS 7786</strain>
    </source>
</reference>
<sequence length="381" mass="41824">MPAHYKGFNFSPKSTVVRSPQVNTYGSKRSSGRNALSGVPNNDNGFGPHFAISFSSEQTASFKLQEFYVTIFNISDPTAVPNQPASLLLYLYSGSNVATVSIPIPAGEEMYKVDATAIPSGSFPDTFAVRIYAAFDDSSQGGVILDGIKFERLDYPGIPDDCQKEFDGIDTSCGEGDIVAPVTYGDFLLRYPTSAYEELSPWHVMATSLFAANSSEALVADGSRNILYGSTGRNKPFGTFDFVMTGRPTDSLLLDEQQSLKSNGDFEFDLISMRLGLDEIDTVANAFWFNFVMRGFDKCGNQVAQMARQYLAFPGTRGSVTEFTAGMFAESNFVGLRKVQFYATTQVFGPGYTVYMYDLPFWIDAVQYRRSGLKDSCPESA</sequence>
<dbReference type="EMBL" id="MU971373">
    <property type="protein sequence ID" value="KAK9237154.1"/>
    <property type="molecule type" value="Genomic_DNA"/>
</dbReference>
<name>A0ACC3SZS4_LIPKO</name>
<comment type="caution">
    <text evidence="1">The sequence shown here is derived from an EMBL/GenBank/DDBJ whole genome shotgun (WGS) entry which is preliminary data.</text>
</comment>
<evidence type="ECO:0000313" key="1">
    <source>
        <dbReference type="EMBL" id="KAK9237154.1"/>
    </source>
</evidence>
<keyword evidence="2" id="KW-1185">Reference proteome</keyword>
<proteinExistence type="predicted"/>
<accession>A0ACC3SZS4</accession>
<protein>
    <submittedName>
        <fullName evidence="1">Uncharacterized protein</fullName>
    </submittedName>
</protein>
<organism evidence="1 2">
    <name type="scientific">Lipomyces kononenkoae</name>
    <name type="common">Yeast</name>
    <dbReference type="NCBI Taxonomy" id="34357"/>
    <lineage>
        <taxon>Eukaryota</taxon>
        <taxon>Fungi</taxon>
        <taxon>Dikarya</taxon>
        <taxon>Ascomycota</taxon>
        <taxon>Saccharomycotina</taxon>
        <taxon>Lipomycetes</taxon>
        <taxon>Lipomycetales</taxon>
        <taxon>Lipomycetaceae</taxon>
        <taxon>Lipomyces</taxon>
    </lineage>
</organism>
<gene>
    <name evidence="1" type="ORF">V1525DRAFT_344564</name>
</gene>
<evidence type="ECO:0000313" key="2">
    <source>
        <dbReference type="Proteomes" id="UP001433508"/>
    </source>
</evidence>